<comment type="similarity">
    <text evidence="1">Belongs to the sigma-54 factor family.</text>
</comment>
<evidence type="ECO:0000259" key="9">
    <source>
        <dbReference type="Pfam" id="PF04552"/>
    </source>
</evidence>
<keyword evidence="5" id="KW-0805">Transcription regulation</keyword>
<gene>
    <name evidence="11" type="primary">rpoN</name>
    <name evidence="11" type="ordered locus">SNE_A22720</name>
</gene>
<feature type="domain" description="RNA polymerase sigma factor 54 core-binding" evidence="10">
    <location>
        <begin position="61"/>
        <end position="246"/>
    </location>
</feature>
<name>F8L4A0_SIMNZ</name>
<evidence type="ECO:0000256" key="3">
    <source>
        <dbReference type="ARBA" id="ARBA00022679"/>
    </source>
</evidence>
<keyword evidence="3" id="KW-0808">Transferase</keyword>
<dbReference type="PROSITE" id="PS00718">
    <property type="entry name" value="SIGMA54_2"/>
    <property type="match status" value="1"/>
</dbReference>
<keyword evidence="6" id="KW-0731">Sigma factor</keyword>
<dbReference type="NCBIfam" id="TIGR02395">
    <property type="entry name" value="rpoN_sigma"/>
    <property type="match status" value="1"/>
</dbReference>
<evidence type="ECO:0000259" key="10">
    <source>
        <dbReference type="Pfam" id="PF04963"/>
    </source>
</evidence>
<dbReference type="HOGENOM" id="CLU_020569_1_0_0"/>
<evidence type="ECO:0000313" key="11">
    <source>
        <dbReference type="EMBL" id="CCB90149.1"/>
    </source>
</evidence>
<evidence type="ECO:0000313" key="12">
    <source>
        <dbReference type="Proteomes" id="UP000000496"/>
    </source>
</evidence>
<evidence type="ECO:0000256" key="8">
    <source>
        <dbReference type="ARBA" id="ARBA00023163"/>
    </source>
</evidence>
<dbReference type="GO" id="GO:0003677">
    <property type="term" value="F:DNA binding"/>
    <property type="evidence" value="ECO:0007669"/>
    <property type="project" value="UniProtKB-KW"/>
</dbReference>
<dbReference type="GO" id="GO:0000428">
    <property type="term" value="C:DNA-directed RNA polymerase complex"/>
    <property type="evidence" value="ECO:0007669"/>
    <property type="project" value="UniProtKB-KW"/>
</dbReference>
<reference key="1">
    <citation type="journal article" date="2011" name="Mol. Biol. Evol.">
        <title>Unity in variety -- the pan-genome of the Chlamydiae.</title>
        <authorList>
            <person name="Collingro A."/>
            <person name="Tischler P."/>
            <person name="Weinmaier T."/>
            <person name="Penz T."/>
            <person name="Heinz E."/>
            <person name="Brunham R.C."/>
            <person name="Read T.D."/>
            <person name="Bavoil P.M."/>
            <person name="Sachse K."/>
            <person name="Kahane S."/>
            <person name="Friedman M.G."/>
            <person name="Rattei T."/>
            <person name="Myers G.S.A."/>
            <person name="Horn M."/>
        </authorList>
    </citation>
    <scope>NUCLEOTIDE SEQUENCE</scope>
    <source>
        <strain>Z</strain>
    </source>
</reference>
<keyword evidence="2" id="KW-0240">DNA-directed RNA polymerase</keyword>
<dbReference type="Pfam" id="PF00309">
    <property type="entry name" value="Sigma54_AID"/>
    <property type="match status" value="1"/>
</dbReference>
<dbReference type="PANTHER" id="PTHR32248">
    <property type="entry name" value="RNA POLYMERASE SIGMA-54 FACTOR"/>
    <property type="match status" value="1"/>
</dbReference>
<proteinExistence type="inferred from homology"/>
<organism evidence="11 12">
    <name type="scientific">Simkania negevensis (strain ATCC VR-1471 / DSM 27360 / Z)</name>
    <dbReference type="NCBI Taxonomy" id="331113"/>
    <lineage>
        <taxon>Bacteria</taxon>
        <taxon>Pseudomonadati</taxon>
        <taxon>Chlamydiota</taxon>
        <taxon>Chlamydiia</taxon>
        <taxon>Parachlamydiales</taxon>
        <taxon>Simkaniaceae</taxon>
        <taxon>Simkania</taxon>
    </lineage>
</organism>
<dbReference type="GO" id="GO:0006352">
    <property type="term" value="P:DNA-templated transcription initiation"/>
    <property type="evidence" value="ECO:0007669"/>
    <property type="project" value="InterPro"/>
</dbReference>
<keyword evidence="4" id="KW-0548">Nucleotidyltransferase</keyword>
<dbReference type="GO" id="GO:0001216">
    <property type="term" value="F:DNA-binding transcription activator activity"/>
    <property type="evidence" value="ECO:0007669"/>
    <property type="project" value="InterPro"/>
</dbReference>
<dbReference type="Gene3D" id="1.10.10.60">
    <property type="entry name" value="Homeodomain-like"/>
    <property type="match status" value="1"/>
</dbReference>
<evidence type="ECO:0000256" key="7">
    <source>
        <dbReference type="ARBA" id="ARBA00023125"/>
    </source>
</evidence>
<dbReference type="InterPro" id="IPR038709">
    <property type="entry name" value="RpoN_core-bd_sf"/>
</dbReference>
<keyword evidence="12" id="KW-1185">Reference proteome</keyword>
<evidence type="ECO:0000256" key="5">
    <source>
        <dbReference type="ARBA" id="ARBA00023015"/>
    </source>
</evidence>
<dbReference type="GO" id="GO:0016779">
    <property type="term" value="F:nucleotidyltransferase activity"/>
    <property type="evidence" value="ECO:0007669"/>
    <property type="project" value="UniProtKB-KW"/>
</dbReference>
<sequence>MTHISQTVRQDQRLIMSFAMKRAFAVLQMPLPELSEWLQNELEQNPVLEVMLPSSTPDLSFVSKQDSLYEYLEKEIALHFRTDDEKKIALFIAGSLDSKGFLTLSDKEICDMLGIDQVTLTAVMNQFHQIEPIGLGARSAQEALLLQLLQKGQQKTRLYKLVHKYFDDLLHNRLQVIAKAMHLSVPIVKEMIQKELKKLDPFPGHQFNHEITQVIVPDLTIEKEGDMWKVEVYGEGLPQFHLHPRYLDNLEQEKMAKDELEFVRRHLASGKWLVRTLERRKKILTDIGTYLLKKQWDFLEGITGAPLPLTRKEVATALGISESTVTRAITHKYVTTPRGLLPLAAFFSHAIQTQSGAISNQDAKNLLQKLVQNENKKSPLSDEALSEALKSQGIPCARRTVAKYRKELKIGSKHHRKEWS</sequence>
<keyword evidence="8" id="KW-0804">Transcription</keyword>
<dbReference type="OrthoDB" id="9814402at2"/>
<dbReference type="PANTHER" id="PTHR32248:SF4">
    <property type="entry name" value="RNA POLYMERASE SIGMA-54 FACTOR"/>
    <property type="match status" value="1"/>
</dbReference>
<accession>F8L4A0</accession>
<protein>
    <submittedName>
        <fullName evidence="11">RNA polymerase sigma-54 factor</fullName>
    </submittedName>
</protein>
<dbReference type="eggNOG" id="COG1508">
    <property type="taxonomic scope" value="Bacteria"/>
</dbReference>
<dbReference type="InterPro" id="IPR007634">
    <property type="entry name" value="RNA_pol_sigma_54_DNA-bd"/>
</dbReference>
<dbReference type="STRING" id="331113.SNE_A22720"/>
<dbReference type="InterPro" id="IPR007046">
    <property type="entry name" value="RNA_pol_sigma_54_core-bd"/>
</dbReference>
<evidence type="ECO:0000256" key="6">
    <source>
        <dbReference type="ARBA" id="ARBA00023082"/>
    </source>
</evidence>
<feature type="domain" description="RNA polymerase sigma factor 54 DNA-binding" evidence="9">
    <location>
        <begin position="262"/>
        <end position="417"/>
    </location>
</feature>
<dbReference type="Pfam" id="PF04552">
    <property type="entry name" value="Sigma54_DBD"/>
    <property type="match status" value="1"/>
</dbReference>
<dbReference type="GO" id="GO:0016987">
    <property type="term" value="F:sigma factor activity"/>
    <property type="evidence" value="ECO:0007669"/>
    <property type="project" value="UniProtKB-KW"/>
</dbReference>
<dbReference type="KEGG" id="sng:SNE_A22720"/>
<dbReference type="Gene3D" id="1.10.10.1330">
    <property type="entry name" value="RNA polymerase sigma-54 factor, core-binding domain"/>
    <property type="match status" value="1"/>
</dbReference>
<dbReference type="Proteomes" id="UP000000496">
    <property type="component" value="Chromosome gsn.131"/>
</dbReference>
<evidence type="ECO:0000256" key="1">
    <source>
        <dbReference type="ARBA" id="ARBA00008798"/>
    </source>
</evidence>
<dbReference type="EMBL" id="FR872582">
    <property type="protein sequence ID" value="CCB90149.1"/>
    <property type="molecule type" value="Genomic_DNA"/>
</dbReference>
<dbReference type="PROSITE" id="PS50044">
    <property type="entry name" value="SIGMA54_3"/>
    <property type="match status" value="1"/>
</dbReference>
<dbReference type="Pfam" id="PF04963">
    <property type="entry name" value="Sigma54_CBD"/>
    <property type="match status" value="1"/>
</dbReference>
<dbReference type="AlphaFoldDB" id="F8L4A0"/>
<reference evidence="11 12" key="2">
    <citation type="journal article" date="2011" name="Mol. Biol. Evol.">
        <title>Unity in variety--the pan-genome of the Chlamydiae.</title>
        <authorList>
            <person name="Collingro A."/>
            <person name="Tischler P."/>
            <person name="Weinmaier T."/>
            <person name="Penz T."/>
            <person name="Heinz E."/>
            <person name="Brunham R.C."/>
            <person name="Read T.D."/>
            <person name="Bavoil P.M."/>
            <person name="Sachse K."/>
            <person name="Kahane S."/>
            <person name="Friedman M.G."/>
            <person name="Rattei T."/>
            <person name="Myers G.S."/>
            <person name="Horn M."/>
        </authorList>
    </citation>
    <scope>NUCLEOTIDE SEQUENCE [LARGE SCALE GENOMIC DNA]</scope>
    <source>
        <strain evidence="12">ATCC VR-1471 / Z</strain>
    </source>
</reference>
<dbReference type="PRINTS" id="PR00045">
    <property type="entry name" value="SIGMA54FCT"/>
</dbReference>
<evidence type="ECO:0000256" key="4">
    <source>
        <dbReference type="ARBA" id="ARBA00022695"/>
    </source>
</evidence>
<dbReference type="RefSeq" id="WP_013944615.1">
    <property type="nucleotide sequence ID" value="NC_015713.1"/>
</dbReference>
<dbReference type="InterPro" id="IPR000394">
    <property type="entry name" value="RNA_pol_sigma_54"/>
</dbReference>
<evidence type="ECO:0000256" key="2">
    <source>
        <dbReference type="ARBA" id="ARBA00022478"/>
    </source>
</evidence>
<dbReference type="PIRSF" id="PIRSF000774">
    <property type="entry name" value="RpoN"/>
    <property type="match status" value="1"/>
</dbReference>
<keyword evidence="7" id="KW-0238">DNA-binding</keyword>